<feature type="domain" description="RNase H type-2" evidence="17">
    <location>
        <begin position="12"/>
        <end position="199"/>
    </location>
</feature>
<keyword evidence="12 14" id="KW-0378">Hydrolase</keyword>
<dbReference type="PANTHER" id="PTHR10954">
    <property type="entry name" value="RIBONUCLEASE H2 SUBUNIT A"/>
    <property type="match status" value="1"/>
</dbReference>
<dbReference type="InterPro" id="IPR036397">
    <property type="entry name" value="RNaseH_sf"/>
</dbReference>
<gene>
    <name evidence="14" type="primary">rnhB</name>
    <name evidence="18" type="ORF">BZJ21_07025</name>
</gene>
<dbReference type="Proteomes" id="UP000189431">
    <property type="component" value="Unassembled WGS sequence"/>
</dbReference>
<keyword evidence="10 14" id="KW-0479">Metal-binding</keyword>
<evidence type="ECO:0000256" key="2">
    <source>
        <dbReference type="ARBA" id="ARBA00001946"/>
    </source>
</evidence>
<evidence type="ECO:0000313" key="19">
    <source>
        <dbReference type="Proteomes" id="UP000189431"/>
    </source>
</evidence>
<comment type="cofactor">
    <cofactor evidence="14 15">
        <name>Mn(2+)</name>
        <dbReference type="ChEBI" id="CHEBI:29035"/>
    </cofactor>
    <cofactor evidence="14 15">
        <name>Mg(2+)</name>
        <dbReference type="ChEBI" id="CHEBI:18420"/>
    </cofactor>
    <text evidence="14 15">Manganese or magnesium. Binds 1 divalent metal ion per monomer in the absence of substrate. May bind a second metal ion after substrate binding.</text>
</comment>
<keyword evidence="13 14" id="KW-0464">Manganese</keyword>
<sequence>MTEQPFVYPDANVIAGVDEVGRGPLVGAVVTAAVILDPNQPIVGLTDSKKLSEKKRLALYDQIKQKALSWSVGRAEPDEIDALNILHATMLAMQRAVNGLSVTPDYALIDGNRVPDLPMPAQAVVKGDLRVAEISAASILAKVDRDHEMALLDAAYPGYGFAQHKGYPTKVHMAALAEHGALPMHRKSFKPVKRALGID</sequence>
<dbReference type="RefSeq" id="WP_077459727.1">
    <property type="nucleotide sequence ID" value="NZ_MUFR01000015.1"/>
</dbReference>
<comment type="similarity">
    <text evidence="5 14 16">Belongs to the RNase HII family.</text>
</comment>
<comment type="subcellular location">
    <subcellularLocation>
        <location evidence="4 14">Cytoplasm</location>
    </subcellularLocation>
</comment>
<evidence type="ECO:0000256" key="4">
    <source>
        <dbReference type="ARBA" id="ARBA00004496"/>
    </source>
</evidence>
<keyword evidence="9 14" id="KW-0540">Nuclease</keyword>
<evidence type="ECO:0000256" key="13">
    <source>
        <dbReference type="ARBA" id="ARBA00023211"/>
    </source>
</evidence>
<comment type="catalytic activity">
    <reaction evidence="1 14 15 16">
        <text>Endonucleolytic cleavage to 5'-phosphomonoester.</text>
        <dbReference type="EC" id="3.1.26.4"/>
    </reaction>
</comment>
<evidence type="ECO:0000256" key="3">
    <source>
        <dbReference type="ARBA" id="ARBA00004065"/>
    </source>
</evidence>
<accession>A0ABX3KR68</accession>
<dbReference type="InterPro" id="IPR024567">
    <property type="entry name" value="RNase_HII/HIII_dom"/>
</dbReference>
<evidence type="ECO:0000256" key="14">
    <source>
        <dbReference type="HAMAP-Rule" id="MF_00052"/>
    </source>
</evidence>
<dbReference type="SUPFAM" id="SSF53098">
    <property type="entry name" value="Ribonuclease H-like"/>
    <property type="match status" value="1"/>
</dbReference>
<dbReference type="HAMAP" id="MF_00052_B">
    <property type="entry name" value="RNase_HII_B"/>
    <property type="match status" value="1"/>
</dbReference>
<evidence type="ECO:0000256" key="12">
    <source>
        <dbReference type="ARBA" id="ARBA00022801"/>
    </source>
</evidence>
<evidence type="ECO:0000256" key="9">
    <source>
        <dbReference type="ARBA" id="ARBA00022722"/>
    </source>
</evidence>
<dbReference type="Gene3D" id="3.30.420.10">
    <property type="entry name" value="Ribonuclease H-like superfamily/Ribonuclease H"/>
    <property type="match status" value="1"/>
</dbReference>
<dbReference type="EC" id="3.1.26.4" evidence="6 14"/>
<dbReference type="PANTHER" id="PTHR10954:SF18">
    <property type="entry name" value="RIBONUCLEASE HII"/>
    <property type="match status" value="1"/>
</dbReference>
<evidence type="ECO:0000256" key="11">
    <source>
        <dbReference type="ARBA" id="ARBA00022759"/>
    </source>
</evidence>
<dbReference type="CDD" id="cd07182">
    <property type="entry name" value="RNase_HII_bacteria_HII_like"/>
    <property type="match status" value="1"/>
</dbReference>
<feature type="binding site" evidence="14 15">
    <location>
        <position position="110"/>
    </location>
    <ligand>
        <name>a divalent metal cation</name>
        <dbReference type="ChEBI" id="CHEBI:60240"/>
    </ligand>
</feature>
<dbReference type="NCBIfam" id="NF000595">
    <property type="entry name" value="PRK00015.1-3"/>
    <property type="match status" value="1"/>
</dbReference>
<dbReference type="NCBIfam" id="NF000596">
    <property type="entry name" value="PRK00015.1-4"/>
    <property type="match status" value="1"/>
</dbReference>
<dbReference type="EMBL" id="MUFR01000015">
    <property type="protein sequence ID" value="OOF34220.1"/>
    <property type="molecule type" value="Genomic_DNA"/>
</dbReference>
<evidence type="ECO:0000256" key="5">
    <source>
        <dbReference type="ARBA" id="ARBA00007383"/>
    </source>
</evidence>
<evidence type="ECO:0000256" key="15">
    <source>
        <dbReference type="PROSITE-ProRule" id="PRU01319"/>
    </source>
</evidence>
<protein>
    <recommendedName>
        <fullName evidence="7 14">Ribonuclease HII</fullName>
        <shortName evidence="14">RNase HII</shortName>
        <ecNumber evidence="6 14">3.1.26.4</ecNumber>
    </recommendedName>
</protein>
<evidence type="ECO:0000256" key="8">
    <source>
        <dbReference type="ARBA" id="ARBA00022490"/>
    </source>
</evidence>
<keyword evidence="11 14" id="KW-0255">Endonuclease</keyword>
<organism evidence="18 19">
    <name type="scientific">Salinivibrio costicola subsp. alcaliphilus</name>
    <dbReference type="NCBI Taxonomy" id="272773"/>
    <lineage>
        <taxon>Bacteria</taxon>
        <taxon>Pseudomonadati</taxon>
        <taxon>Pseudomonadota</taxon>
        <taxon>Gammaproteobacteria</taxon>
        <taxon>Vibrionales</taxon>
        <taxon>Vibrionaceae</taxon>
        <taxon>Salinivibrio</taxon>
    </lineage>
</organism>
<reference evidence="19" key="1">
    <citation type="submission" date="2017-01" db="EMBL/GenBank/DDBJ databases">
        <title>Draft genome of the species Salinivibrio costicola subsp. alcaliphilus.</title>
        <authorList>
            <person name="Lopez-Hermoso C."/>
            <person name="De La Haba R."/>
            <person name="Sanchez-Porro C."/>
            <person name="Ventosa A."/>
        </authorList>
    </citation>
    <scope>NUCLEOTIDE SEQUENCE [LARGE SCALE GENOMIC DNA]</scope>
    <source>
        <strain evidence="19">CBH448</strain>
    </source>
</reference>
<keyword evidence="19" id="KW-1185">Reference proteome</keyword>
<evidence type="ECO:0000259" key="17">
    <source>
        <dbReference type="PROSITE" id="PS51975"/>
    </source>
</evidence>
<feature type="binding site" evidence="14 15">
    <location>
        <position position="19"/>
    </location>
    <ligand>
        <name>a divalent metal cation</name>
        <dbReference type="ChEBI" id="CHEBI:60240"/>
    </ligand>
</feature>
<dbReference type="Pfam" id="PF01351">
    <property type="entry name" value="RNase_HII"/>
    <property type="match status" value="1"/>
</dbReference>
<proteinExistence type="inferred from homology"/>
<evidence type="ECO:0000256" key="7">
    <source>
        <dbReference type="ARBA" id="ARBA00019179"/>
    </source>
</evidence>
<comment type="cofactor">
    <cofactor evidence="2">
        <name>Mg(2+)</name>
        <dbReference type="ChEBI" id="CHEBI:18420"/>
    </cofactor>
</comment>
<evidence type="ECO:0000256" key="1">
    <source>
        <dbReference type="ARBA" id="ARBA00000077"/>
    </source>
</evidence>
<dbReference type="InterPro" id="IPR001352">
    <property type="entry name" value="RNase_HII/HIII"/>
</dbReference>
<comment type="function">
    <text evidence="3 14 16">Endonuclease that specifically degrades the RNA of RNA-DNA hybrids.</text>
</comment>
<feature type="binding site" evidence="14 15">
    <location>
        <position position="18"/>
    </location>
    <ligand>
        <name>a divalent metal cation</name>
        <dbReference type="ChEBI" id="CHEBI:60240"/>
    </ligand>
</feature>
<evidence type="ECO:0000313" key="18">
    <source>
        <dbReference type="EMBL" id="OOF34220.1"/>
    </source>
</evidence>
<evidence type="ECO:0000256" key="6">
    <source>
        <dbReference type="ARBA" id="ARBA00012180"/>
    </source>
</evidence>
<evidence type="ECO:0000256" key="16">
    <source>
        <dbReference type="RuleBase" id="RU003515"/>
    </source>
</evidence>
<dbReference type="InterPro" id="IPR022898">
    <property type="entry name" value="RNase_HII"/>
</dbReference>
<keyword evidence="8 14" id="KW-0963">Cytoplasm</keyword>
<dbReference type="NCBIfam" id="NF000594">
    <property type="entry name" value="PRK00015.1-1"/>
    <property type="match status" value="1"/>
</dbReference>
<comment type="caution">
    <text evidence="18">The sequence shown here is derived from an EMBL/GenBank/DDBJ whole genome shotgun (WGS) entry which is preliminary data.</text>
</comment>
<evidence type="ECO:0000256" key="10">
    <source>
        <dbReference type="ARBA" id="ARBA00022723"/>
    </source>
</evidence>
<dbReference type="InterPro" id="IPR012337">
    <property type="entry name" value="RNaseH-like_sf"/>
</dbReference>
<dbReference type="PROSITE" id="PS51975">
    <property type="entry name" value="RNASE_H_2"/>
    <property type="match status" value="1"/>
</dbReference>
<name>A0ABX3KR68_SALCS</name>